<sequence>MPTIPIPGRSRPIFAVARAWLAAAALVLAARASFAGAPPAAPVWPPPPDRARVAFVESWSSPRDFARGLFKRLSNFASGAASSEAMVKPTGIAVSADGQRVWVLDAARIAIFAFDRTAHRARVLSLSGLPVGPLAPFGLASDAADTLYVTDQSSHSVVVLSPEGRLLRAFGRDSLARPVGCAVDAKRGLLYVVDTPAGREAAHRVGVFTLGGTFVRWLGSRGLENGQFNYPTYVTVSPEGEVHVVDTLNWRIQVFDAEGKFLRAFGRHGDARGDFDRPKGVAIDRFSNLYVADGSWDRVLIFDRSGRALLDFGGRGTWPGGLQEPTAVAVGPDDRIYVADTNGHRLNVYRLLETAADSTGGAGRH</sequence>
<evidence type="ECO:0000313" key="4">
    <source>
        <dbReference type="EMBL" id="MBI5170601.1"/>
    </source>
</evidence>
<dbReference type="GO" id="GO:0000209">
    <property type="term" value="P:protein polyubiquitination"/>
    <property type="evidence" value="ECO:0007669"/>
    <property type="project" value="TreeGrafter"/>
</dbReference>
<feature type="repeat" description="NHL" evidence="2">
    <location>
        <begin position="218"/>
        <end position="258"/>
    </location>
</feature>
<evidence type="ECO:0000256" key="1">
    <source>
        <dbReference type="ARBA" id="ARBA00022737"/>
    </source>
</evidence>
<dbReference type="GO" id="GO:0043161">
    <property type="term" value="P:proteasome-mediated ubiquitin-dependent protein catabolic process"/>
    <property type="evidence" value="ECO:0007669"/>
    <property type="project" value="TreeGrafter"/>
</dbReference>
<dbReference type="PANTHER" id="PTHR24104:SF25">
    <property type="entry name" value="PROTEIN LIN-41"/>
    <property type="match status" value="1"/>
</dbReference>
<dbReference type="AlphaFoldDB" id="A0A933SFX7"/>
<evidence type="ECO:0000256" key="2">
    <source>
        <dbReference type="PROSITE-ProRule" id="PRU00504"/>
    </source>
</evidence>
<dbReference type="PROSITE" id="PS51125">
    <property type="entry name" value="NHL"/>
    <property type="match status" value="3"/>
</dbReference>
<dbReference type="GO" id="GO:0008270">
    <property type="term" value="F:zinc ion binding"/>
    <property type="evidence" value="ECO:0007669"/>
    <property type="project" value="UniProtKB-KW"/>
</dbReference>
<dbReference type="EMBL" id="JACRIW010000099">
    <property type="protein sequence ID" value="MBI5170601.1"/>
    <property type="molecule type" value="Genomic_DNA"/>
</dbReference>
<dbReference type="InterPro" id="IPR001258">
    <property type="entry name" value="NHL_repeat"/>
</dbReference>
<feature type="signal peptide" evidence="3">
    <location>
        <begin position="1"/>
        <end position="35"/>
    </location>
</feature>
<protein>
    <recommendedName>
        <fullName evidence="6">6-bladed beta-propeller</fullName>
    </recommendedName>
</protein>
<dbReference type="Gene3D" id="2.130.10.10">
    <property type="entry name" value="YVTN repeat-like/Quinoprotein amine dehydrogenase"/>
    <property type="match status" value="1"/>
</dbReference>
<feature type="repeat" description="NHL" evidence="2">
    <location>
        <begin position="265"/>
        <end position="305"/>
    </location>
</feature>
<dbReference type="GO" id="GO:0061630">
    <property type="term" value="F:ubiquitin protein ligase activity"/>
    <property type="evidence" value="ECO:0007669"/>
    <property type="project" value="TreeGrafter"/>
</dbReference>
<evidence type="ECO:0000313" key="5">
    <source>
        <dbReference type="Proteomes" id="UP000696931"/>
    </source>
</evidence>
<accession>A0A933SFX7</accession>
<keyword evidence="1" id="KW-0677">Repeat</keyword>
<comment type="caution">
    <text evidence="4">The sequence shown here is derived from an EMBL/GenBank/DDBJ whole genome shotgun (WGS) entry which is preliminary data.</text>
</comment>
<dbReference type="Proteomes" id="UP000696931">
    <property type="component" value="Unassembled WGS sequence"/>
</dbReference>
<dbReference type="InterPro" id="IPR011042">
    <property type="entry name" value="6-blade_b-propeller_TolB-like"/>
</dbReference>
<evidence type="ECO:0008006" key="6">
    <source>
        <dbReference type="Google" id="ProtNLM"/>
    </source>
</evidence>
<dbReference type="SUPFAM" id="SSF63825">
    <property type="entry name" value="YWTD domain"/>
    <property type="match status" value="1"/>
</dbReference>
<dbReference type="Pfam" id="PF01436">
    <property type="entry name" value="NHL"/>
    <property type="match status" value="1"/>
</dbReference>
<gene>
    <name evidence="4" type="ORF">HZA61_14020</name>
</gene>
<evidence type="ECO:0000256" key="3">
    <source>
        <dbReference type="SAM" id="SignalP"/>
    </source>
</evidence>
<dbReference type="InterPro" id="IPR015943">
    <property type="entry name" value="WD40/YVTN_repeat-like_dom_sf"/>
</dbReference>
<organism evidence="4 5">
    <name type="scientific">Eiseniibacteriota bacterium</name>
    <dbReference type="NCBI Taxonomy" id="2212470"/>
    <lineage>
        <taxon>Bacteria</taxon>
        <taxon>Candidatus Eiseniibacteriota</taxon>
    </lineage>
</organism>
<feature type="repeat" description="NHL" evidence="2">
    <location>
        <begin position="312"/>
        <end position="352"/>
    </location>
</feature>
<dbReference type="InterPro" id="IPR050952">
    <property type="entry name" value="TRIM-NHL_E3_ligases"/>
</dbReference>
<dbReference type="Gene3D" id="2.120.10.30">
    <property type="entry name" value="TolB, C-terminal domain"/>
    <property type="match status" value="1"/>
</dbReference>
<feature type="chain" id="PRO_5036951839" description="6-bladed beta-propeller" evidence="3">
    <location>
        <begin position="36"/>
        <end position="365"/>
    </location>
</feature>
<proteinExistence type="predicted"/>
<keyword evidence="3" id="KW-0732">Signal</keyword>
<dbReference type="PANTHER" id="PTHR24104">
    <property type="entry name" value="E3 UBIQUITIN-PROTEIN LIGASE NHLRC1-RELATED"/>
    <property type="match status" value="1"/>
</dbReference>
<reference evidence="4" key="1">
    <citation type="submission" date="2020-07" db="EMBL/GenBank/DDBJ databases">
        <title>Huge and variable diversity of episymbiotic CPR bacteria and DPANN archaea in groundwater ecosystems.</title>
        <authorList>
            <person name="He C.Y."/>
            <person name="Keren R."/>
            <person name="Whittaker M."/>
            <person name="Farag I.F."/>
            <person name="Doudna J."/>
            <person name="Cate J.H.D."/>
            <person name="Banfield J.F."/>
        </authorList>
    </citation>
    <scope>NUCLEOTIDE SEQUENCE</scope>
    <source>
        <strain evidence="4">NC_groundwater_1813_Pr3_B-0.1um_71_17</strain>
    </source>
</reference>
<name>A0A933SFX7_UNCEI</name>